<dbReference type="Gene3D" id="3.30.40.10">
    <property type="entry name" value="Zinc/RING finger domain, C3HC4 (zinc finger)"/>
    <property type="match status" value="1"/>
</dbReference>
<keyword evidence="1" id="KW-0399">Innate immunity</keyword>
<evidence type="ECO:0000256" key="1">
    <source>
        <dbReference type="ARBA" id="ARBA00022588"/>
    </source>
</evidence>
<protein>
    <submittedName>
        <fullName evidence="9">Uncharacterized protein</fullName>
    </submittedName>
</protein>
<proteinExistence type="predicted"/>
<dbReference type="CDD" id="cd16040">
    <property type="entry name" value="SPRY_PRY_SNTX"/>
    <property type="match status" value="1"/>
</dbReference>
<dbReference type="Ensembl" id="ENSECRT00000031325.1">
    <property type="protein sequence ID" value="ENSECRP00000030679.1"/>
    <property type="gene ID" value="ENSECRG00000020818.1"/>
</dbReference>
<sequence length="405" mass="45936">MAEAQLFMSQDEFTCSVCLDTLTDPVATPCGHSFCMKCLMDCWDQSQLFSCPQCRENFTTRLTLRRNTLLNEIPKKFKTTRLSSPLSQKFTGPGDVECDACTGKKLRAVKLCLTCPASYCQTHLQSHFQIAAWKDHKLVDPDGNLKGESLSPYNEIKQHYRVDEYESKVNSRVEEHDERHSSSHSTESDLSWGIICDRQVLKKLVGIGSNWHVEEFDFVISSETSFSVDFCPLTLDINTANRELCLSEGNKKVTQEGTKAKYPDHPDRFDCLPQVLCREALTGTRCYWEVECSRDSMRIGVAYKGLSRKGQGWECGLGYNDKSWCLLWSHSQCFVYHNNKWTVISAPYSPRIGVYLDWPAGSLSFYSVSHTMTLLHRFNTSFTELLYPGFGVNLNSSPISVCSLG</sequence>
<dbReference type="GO" id="GO:0045087">
    <property type="term" value="P:innate immune response"/>
    <property type="evidence" value="ECO:0007669"/>
    <property type="project" value="UniProtKB-KW"/>
</dbReference>
<dbReference type="InterPro" id="IPR003877">
    <property type="entry name" value="SPRY_dom"/>
</dbReference>
<evidence type="ECO:0000256" key="3">
    <source>
        <dbReference type="ARBA" id="ARBA00022771"/>
    </source>
</evidence>
<dbReference type="AlphaFoldDB" id="A0A8C4TCX7"/>
<dbReference type="Pfam" id="PF13445">
    <property type="entry name" value="zf-RING_UBOX"/>
    <property type="match status" value="1"/>
</dbReference>
<dbReference type="SUPFAM" id="SSF57850">
    <property type="entry name" value="RING/U-box"/>
    <property type="match status" value="1"/>
</dbReference>
<dbReference type="Gene3D" id="4.10.830.40">
    <property type="match status" value="1"/>
</dbReference>
<evidence type="ECO:0000313" key="9">
    <source>
        <dbReference type="Ensembl" id="ENSECRP00000030679.1"/>
    </source>
</evidence>
<dbReference type="InterPro" id="IPR006574">
    <property type="entry name" value="PRY"/>
</dbReference>
<keyword evidence="2" id="KW-0479">Metal-binding</keyword>
<dbReference type="Gene3D" id="2.60.120.920">
    <property type="match status" value="1"/>
</dbReference>
<keyword evidence="10" id="KW-1185">Reference proteome</keyword>
<dbReference type="PROSITE" id="PS50188">
    <property type="entry name" value="B302_SPRY"/>
    <property type="match status" value="1"/>
</dbReference>
<organism evidence="9 10">
    <name type="scientific">Erpetoichthys calabaricus</name>
    <name type="common">Rope fish</name>
    <name type="synonym">Calamoichthys calabaricus</name>
    <dbReference type="NCBI Taxonomy" id="27687"/>
    <lineage>
        <taxon>Eukaryota</taxon>
        <taxon>Metazoa</taxon>
        <taxon>Chordata</taxon>
        <taxon>Craniata</taxon>
        <taxon>Vertebrata</taxon>
        <taxon>Euteleostomi</taxon>
        <taxon>Actinopterygii</taxon>
        <taxon>Polypteriformes</taxon>
        <taxon>Polypteridae</taxon>
        <taxon>Erpetoichthys</taxon>
    </lineage>
</organism>
<dbReference type="InterPro" id="IPR001870">
    <property type="entry name" value="B30.2/SPRY"/>
</dbReference>
<feature type="domain" description="RING-type" evidence="7">
    <location>
        <begin position="15"/>
        <end position="55"/>
    </location>
</feature>
<name>A0A8C4TCX7_ERPCA</name>
<dbReference type="InterPro" id="IPR043136">
    <property type="entry name" value="B30.2/SPRY_sf"/>
</dbReference>
<dbReference type="InterPro" id="IPR013083">
    <property type="entry name" value="Znf_RING/FYVE/PHD"/>
</dbReference>
<dbReference type="Proteomes" id="UP000694620">
    <property type="component" value="Unassembled WGS sequence"/>
</dbReference>
<dbReference type="SMART" id="SM00449">
    <property type="entry name" value="SPRY"/>
    <property type="match status" value="1"/>
</dbReference>
<dbReference type="InterPro" id="IPR017907">
    <property type="entry name" value="Znf_RING_CS"/>
</dbReference>
<evidence type="ECO:0000256" key="5">
    <source>
        <dbReference type="ARBA" id="ARBA00022859"/>
    </source>
</evidence>
<dbReference type="PANTHER" id="PTHR25465:SF14">
    <property type="entry name" value="E3 UBIQUITIN-PROTEIN LIGASE TRIM65"/>
    <property type="match status" value="1"/>
</dbReference>
<dbReference type="PROSITE" id="PS00518">
    <property type="entry name" value="ZF_RING_1"/>
    <property type="match status" value="1"/>
</dbReference>
<reference evidence="9" key="1">
    <citation type="submission" date="2025-08" db="UniProtKB">
        <authorList>
            <consortium name="Ensembl"/>
        </authorList>
    </citation>
    <scope>IDENTIFICATION</scope>
</reference>
<dbReference type="PRINTS" id="PR01407">
    <property type="entry name" value="BUTYPHLNCDUF"/>
</dbReference>
<dbReference type="GO" id="GO:0005737">
    <property type="term" value="C:cytoplasm"/>
    <property type="evidence" value="ECO:0007669"/>
    <property type="project" value="UniProtKB-ARBA"/>
</dbReference>
<feature type="domain" description="B30.2/SPRY" evidence="8">
    <location>
        <begin position="213"/>
        <end position="405"/>
    </location>
</feature>
<dbReference type="InterPro" id="IPR013320">
    <property type="entry name" value="ConA-like_dom_sf"/>
</dbReference>
<keyword evidence="5" id="KW-0391">Immunity</keyword>
<dbReference type="InterPro" id="IPR001841">
    <property type="entry name" value="Znf_RING"/>
</dbReference>
<dbReference type="Pfam" id="PF13765">
    <property type="entry name" value="PRY"/>
    <property type="match status" value="1"/>
</dbReference>
<dbReference type="Pfam" id="PF00622">
    <property type="entry name" value="SPRY"/>
    <property type="match status" value="1"/>
</dbReference>
<evidence type="ECO:0000259" key="8">
    <source>
        <dbReference type="PROSITE" id="PS50188"/>
    </source>
</evidence>
<evidence type="ECO:0000256" key="4">
    <source>
        <dbReference type="ARBA" id="ARBA00022833"/>
    </source>
</evidence>
<evidence type="ECO:0000313" key="10">
    <source>
        <dbReference type="Proteomes" id="UP000694620"/>
    </source>
</evidence>
<dbReference type="SUPFAM" id="SSF49899">
    <property type="entry name" value="Concanavalin A-like lectins/glucanases"/>
    <property type="match status" value="1"/>
</dbReference>
<dbReference type="SMART" id="SM00589">
    <property type="entry name" value="PRY"/>
    <property type="match status" value="1"/>
</dbReference>
<dbReference type="GO" id="GO:0008270">
    <property type="term" value="F:zinc ion binding"/>
    <property type="evidence" value="ECO:0007669"/>
    <property type="project" value="UniProtKB-KW"/>
</dbReference>
<dbReference type="PROSITE" id="PS50089">
    <property type="entry name" value="ZF_RING_2"/>
    <property type="match status" value="1"/>
</dbReference>
<accession>A0A8C4TCX7</accession>
<keyword evidence="3 6" id="KW-0863">Zinc-finger</keyword>
<evidence type="ECO:0000256" key="2">
    <source>
        <dbReference type="ARBA" id="ARBA00022723"/>
    </source>
</evidence>
<dbReference type="GeneTree" id="ENSGT01150000286950"/>
<dbReference type="PANTHER" id="PTHR25465">
    <property type="entry name" value="B-BOX DOMAIN CONTAINING"/>
    <property type="match status" value="1"/>
</dbReference>
<dbReference type="InterPro" id="IPR003879">
    <property type="entry name" value="Butyrophylin_SPRY"/>
</dbReference>
<evidence type="ECO:0000256" key="6">
    <source>
        <dbReference type="PROSITE-ProRule" id="PRU00175"/>
    </source>
</evidence>
<dbReference type="SMART" id="SM00184">
    <property type="entry name" value="RING"/>
    <property type="match status" value="1"/>
</dbReference>
<keyword evidence="4" id="KW-0862">Zinc</keyword>
<evidence type="ECO:0000259" key="7">
    <source>
        <dbReference type="PROSITE" id="PS50089"/>
    </source>
</evidence>
<reference evidence="9" key="2">
    <citation type="submission" date="2025-09" db="UniProtKB">
        <authorList>
            <consortium name="Ensembl"/>
        </authorList>
    </citation>
    <scope>IDENTIFICATION</scope>
</reference>
<dbReference type="CDD" id="cd19802">
    <property type="entry name" value="Bbox1_TRIM8-like"/>
    <property type="match status" value="1"/>
</dbReference>
<dbReference type="InterPro" id="IPR051051">
    <property type="entry name" value="E3_ubiq-ligase_TRIM/RNF"/>
</dbReference>
<dbReference type="InterPro" id="IPR027370">
    <property type="entry name" value="Znf-RING_euk"/>
</dbReference>